<evidence type="ECO:0000313" key="2">
    <source>
        <dbReference type="Proteomes" id="UP000593561"/>
    </source>
</evidence>
<evidence type="ECO:0000313" key="1">
    <source>
        <dbReference type="EMBL" id="MBA0619114.1"/>
    </source>
</evidence>
<name>A0A7J8RZ72_GOSDV</name>
<organism evidence="1 2">
    <name type="scientific">Gossypium davidsonii</name>
    <name type="common">Davidson's cotton</name>
    <name type="synonym">Gossypium klotzschianum subsp. davidsonii</name>
    <dbReference type="NCBI Taxonomy" id="34287"/>
    <lineage>
        <taxon>Eukaryota</taxon>
        <taxon>Viridiplantae</taxon>
        <taxon>Streptophyta</taxon>
        <taxon>Embryophyta</taxon>
        <taxon>Tracheophyta</taxon>
        <taxon>Spermatophyta</taxon>
        <taxon>Magnoliopsida</taxon>
        <taxon>eudicotyledons</taxon>
        <taxon>Gunneridae</taxon>
        <taxon>Pentapetalae</taxon>
        <taxon>rosids</taxon>
        <taxon>malvids</taxon>
        <taxon>Malvales</taxon>
        <taxon>Malvaceae</taxon>
        <taxon>Malvoideae</taxon>
        <taxon>Gossypium</taxon>
    </lineage>
</organism>
<dbReference type="EMBL" id="JABFAC010000007">
    <property type="protein sequence ID" value="MBA0619114.1"/>
    <property type="molecule type" value="Genomic_DNA"/>
</dbReference>
<comment type="caution">
    <text evidence="1">The sequence shown here is derived from an EMBL/GenBank/DDBJ whole genome shotgun (WGS) entry which is preliminary data.</text>
</comment>
<proteinExistence type="predicted"/>
<keyword evidence="2" id="KW-1185">Reference proteome</keyword>
<sequence length="34" mass="4052">MILKSIIVIFVRKKEIQMMIYIIVKNVMVKQSLT</sequence>
<dbReference type="Proteomes" id="UP000593561">
    <property type="component" value="Unassembled WGS sequence"/>
</dbReference>
<dbReference type="AlphaFoldDB" id="A0A7J8RZ72"/>
<accession>A0A7J8RZ72</accession>
<gene>
    <name evidence="1" type="ORF">Godav_028351</name>
</gene>
<protein>
    <submittedName>
        <fullName evidence="1">Uncharacterized protein</fullName>
    </submittedName>
</protein>
<reference evidence="1 2" key="1">
    <citation type="journal article" date="2019" name="Genome Biol. Evol.">
        <title>Insights into the evolution of the New World diploid cottons (Gossypium, subgenus Houzingenia) based on genome sequencing.</title>
        <authorList>
            <person name="Grover C.E."/>
            <person name="Arick M.A. 2nd"/>
            <person name="Thrash A."/>
            <person name="Conover J.L."/>
            <person name="Sanders W.S."/>
            <person name="Peterson D.G."/>
            <person name="Frelichowski J.E."/>
            <person name="Scheffler J.A."/>
            <person name="Scheffler B.E."/>
            <person name="Wendel J.F."/>
        </authorList>
    </citation>
    <scope>NUCLEOTIDE SEQUENCE [LARGE SCALE GENOMIC DNA]</scope>
    <source>
        <strain evidence="1">27</strain>
        <tissue evidence="1">Leaf</tissue>
    </source>
</reference>